<comment type="similarity">
    <text evidence="2">Belongs to the FAH family.</text>
</comment>
<accession>A0ABU8WRG6</accession>
<keyword evidence="5" id="KW-0378">Hydrolase</keyword>
<comment type="caution">
    <text evidence="5">The sequence shown here is derived from an EMBL/GenBank/DDBJ whole genome shotgun (WGS) entry which is preliminary data.</text>
</comment>
<reference evidence="5 6" key="1">
    <citation type="submission" date="2024-03" db="EMBL/GenBank/DDBJ databases">
        <title>Novel species of the genus Variovorax.</title>
        <authorList>
            <person name="Liu Q."/>
            <person name="Xin Y.-H."/>
        </authorList>
    </citation>
    <scope>NUCLEOTIDE SEQUENCE [LARGE SCALE GENOMIC DNA]</scope>
    <source>
        <strain evidence="5 6">KACC 18900</strain>
    </source>
</reference>
<keyword evidence="3" id="KW-0479">Metal-binding</keyword>
<dbReference type="GO" id="GO:0016787">
    <property type="term" value="F:hydrolase activity"/>
    <property type="evidence" value="ECO:0007669"/>
    <property type="project" value="UniProtKB-KW"/>
</dbReference>
<dbReference type="Proteomes" id="UP001385892">
    <property type="component" value="Unassembled WGS sequence"/>
</dbReference>
<keyword evidence="6" id="KW-1185">Reference proteome</keyword>
<evidence type="ECO:0000256" key="1">
    <source>
        <dbReference type="ARBA" id="ARBA00001946"/>
    </source>
</evidence>
<comment type="cofactor">
    <cofactor evidence="1">
        <name>Mg(2+)</name>
        <dbReference type="ChEBI" id="CHEBI:18420"/>
    </cofactor>
</comment>
<sequence length="335" mass="36865">MTFTLGTFSNDGSERFAAMCIDQRVLPLHALHAEALVCGAVWPEKASVLDLLQDWSRNLEALRALRELVPAWHACELSMSDLRVHPPVDLPRQVLCTGANYRKHVVDLTLDMGVGPQGLEGPALRKWAEDMMDERAAHGEPYVFPKLPSAITGAFDPVVLPATTLKPDWELELAVIIGRPARNVSRECALDYVAGYAIVNDVSARDLIARTDYKMLGTDWLRSKSAPTFMPFGPVLVPACFVPNAQDLRLTLKLNGQTMQDESTADMLFDVAQQLEYITAHVQLWPGDLIATGSPAGNGTHYNRFLRDGDVMESSIEGLGRQRNACFGPLTPKSV</sequence>
<evidence type="ECO:0000313" key="6">
    <source>
        <dbReference type="Proteomes" id="UP001385892"/>
    </source>
</evidence>
<dbReference type="PANTHER" id="PTHR42796">
    <property type="entry name" value="FUMARYLACETOACETATE HYDROLASE DOMAIN-CONTAINING PROTEIN 2A-RELATED"/>
    <property type="match status" value="1"/>
</dbReference>
<dbReference type="PANTHER" id="PTHR42796:SF4">
    <property type="entry name" value="FUMARYLACETOACETATE HYDROLASE DOMAIN-CONTAINING PROTEIN 2A"/>
    <property type="match status" value="1"/>
</dbReference>
<feature type="domain" description="Fumarylacetoacetase-like C-terminal" evidence="4">
    <location>
        <begin position="94"/>
        <end position="324"/>
    </location>
</feature>
<dbReference type="InterPro" id="IPR051121">
    <property type="entry name" value="FAH"/>
</dbReference>
<evidence type="ECO:0000313" key="5">
    <source>
        <dbReference type="EMBL" id="MEJ8850096.1"/>
    </source>
</evidence>
<dbReference type="InterPro" id="IPR036663">
    <property type="entry name" value="Fumarylacetoacetase_C_sf"/>
</dbReference>
<dbReference type="Pfam" id="PF01557">
    <property type="entry name" value="FAA_hydrolase"/>
    <property type="match status" value="1"/>
</dbReference>
<evidence type="ECO:0000256" key="2">
    <source>
        <dbReference type="ARBA" id="ARBA00010211"/>
    </source>
</evidence>
<evidence type="ECO:0000256" key="3">
    <source>
        <dbReference type="ARBA" id="ARBA00022723"/>
    </source>
</evidence>
<dbReference type="SUPFAM" id="SSF56529">
    <property type="entry name" value="FAH"/>
    <property type="match status" value="1"/>
</dbReference>
<organism evidence="5 6">
    <name type="scientific">Variovorax rhizosphaerae</name>
    <dbReference type="NCBI Taxonomy" id="1836200"/>
    <lineage>
        <taxon>Bacteria</taxon>
        <taxon>Pseudomonadati</taxon>
        <taxon>Pseudomonadota</taxon>
        <taxon>Betaproteobacteria</taxon>
        <taxon>Burkholderiales</taxon>
        <taxon>Comamonadaceae</taxon>
        <taxon>Variovorax</taxon>
    </lineage>
</organism>
<dbReference type="EMBL" id="JBBKZT010000013">
    <property type="protein sequence ID" value="MEJ8850096.1"/>
    <property type="molecule type" value="Genomic_DNA"/>
</dbReference>
<evidence type="ECO:0000259" key="4">
    <source>
        <dbReference type="Pfam" id="PF01557"/>
    </source>
</evidence>
<dbReference type="Gene3D" id="3.90.850.10">
    <property type="entry name" value="Fumarylacetoacetase-like, C-terminal domain"/>
    <property type="match status" value="1"/>
</dbReference>
<dbReference type="RefSeq" id="WP_340345314.1">
    <property type="nucleotide sequence ID" value="NZ_JBBKZT010000013.1"/>
</dbReference>
<proteinExistence type="inferred from homology"/>
<dbReference type="InterPro" id="IPR011234">
    <property type="entry name" value="Fumarylacetoacetase-like_C"/>
</dbReference>
<name>A0ABU8WRG6_9BURK</name>
<protein>
    <submittedName>
        <fullName evidence="5">Fumarylacetoacetate hydrolase family protein</fullName>
    </submittedName>
</protein>
<gene>
    <name evidence="5" type="ORF">WKW82_25855</name>
</gene>